<dbReference type="GO" id="GO:0005524">
    <property type="term" value="F:ATP binding"/>
    <property type="evidence" value="ECO:0007669"/>
    <property type="project" value="UniProtKB-KW"/>
</dbReference>
<accession>A0AAE9CXZ3</accession>
<dbReference type="InterPro" id="IPR000719">
    <property type="entry name" value="Prot_kinase_dom"/>
</dbReference>
<comment type="similarity">
    <text evidence="6">Belongs to the protein kinase superfamily. CMGC Ser/Thr protein kinase family. Lammer subfamily.</text>
</comment>
<dbReference type="Pfam" id="PF00069">
    <property type="entry name" value="Pkinase"/>
    <property type="match status" value="1"/>
</dbReference>
<keyword evidence="3" id="KW-0547">Nucleotide-binding</keyword>
<feature type="domain" description="Protein kinase" evidence="7">
    <location>
        <begin position="1"/>
        <end position="269"/>
    </location>
</feature>
<proteinExistence type="inferred from homology"/>
<dbReference type="SUPFAM" id="SSF56112">
    <property type="entry name" value="Protein kinase-like (PK-like)"/>
    <property type="match status" value="1"/>
</dbReference>
<evidence type="ECO:0000256" key="1">
    <source>
        <dbReference type="ARBA" id="ARBA00022527"/>
    </source>
</evidence>
<keyword evidence="4" id="KW-0418">Kinase</keyword>
<evidence type="ECO:0000256" key="6">
    <source>
        <dbReference type="ARBA" id="ARBA00037966"/>
    </source>
</evidence>
<dbReference type="Gene3D" id="1.10.510.10">
    <property type="entry name" value="Transferase(Phosphotransferase) domain 1"/>
    <property type="match status" value="1"/>
</dbReference>
<sequence>MKALRKIRENPHNNLLLLYSVGMLKNPPPGYTDEVIITEACGPSIREIMTKARIETGNTKLCSFSMDNIKRIGKQIGDAMLHLEKLKIFHLDLKASNVAFSRNFKYEMDTSLTHAIISMSDFDIKVIDYGNSLAHSESGNPEGVKLVQPQNMRASEVFMGLPYNKKTDVWSYGCLIAQSDRPSLEIQQSQFEMMIFRMNATISRETLEESKQRGKCSLNFDFLNDYKEVNNNREGNNNQDYLMEFMRDDTDLPLFEFLKFALKFDPAII</sequence>
<name>A0AAE9CXZ3_CAEBR</name>
<dbReference type="PANTHER" id="PTHR45646">
    <property type="entry name" value="SERINE/THREONINE-PROTEIN KINASE DOA-RELATED"/>
    <property type="match status" value="1"/>
</dbReference>
<organism evidence="8 9">
    <name type="scientific">Caenorhabditis briggsae</name>
    <dbReference type="NCBI Taxonomy" id="6238"/>
    <lineage>
        <taxon>Eukaryota</taxon>
        <taxon>Metazoa</taxon>
        <taxon>Ecdysozoa</taxon>
        <taxon>Nematoda</taxon>
        <taxon>Chromadorea</taxon>
        <taxon>Rhabditida</taxon>
        <taxon>Rhabditina</taxon>
        <taxon>Rhabditomorpha</taxon>
        <taxon>Rhabditoidea</taxon>
        <taxon>Rhabditidae</taxon>
        <taxon>Peloderinae</taxon>
        <taxon>Caenorhabditis</taxon>
    </lineage>
</organism>
<evidence type="ECO:0000256" key="5">
    <source>
        <dbReference type="ARBA" id="ARBA00022840"/>
    </source>
</evidence>
<evidence type="ECO:0000313" key="8">
    <source>
        <dbReference type="EMBL" id="ULT85243.1"/>
    </source>
</evidence>
<dbReference type="GO" id="GO:0004674">
    <property type="term" value="F:protein serine/threonine kinase activity"/>
    <property type="evidence" value="ECO:0007669"/>
    <property type="project" value="UniProtKB-KW"/>
</dbReference>
<evidence type="ECO:0000259" key="7">
    <source>
        <dbReference type="PROSITE" id="PS50011"/>
    </source>
</evidence>
<evidence type="ECO:0000256" key="2">
    <source>
        <dbReference type="ARBA" id="ARBA00022679"/>
    </source>
</evidence>
<dbReference type="InterPro" id="IPR011009">
    <property type="entry name" value="Kinase-like_dom_sf"/>
</dbReference>
<protein>
    <recommendedName>
        <fullName evidence="7">Protein kinase domain-containing protein</fullName>
    </recommendedName>
</protein>
<dbReference type="Proteomes" id="UP000827892">
    <property type="component" value="Chromosome X"/>
</dbReference>
<dbReference type="PROSITE" id="PS50011">
    <property type="entry name" value="PROTEIN_KINASE_DOM"/>
    <property type="match status" value="1"/>
</dbReference>
<evidence type="ECO:0000256" key="3">
    <source>
        <dbReference type="ARBA" id="ARBA00022741"/>
    </source>
</evidence>
<dbReference type="InterPro" id="IPR051175">
    <property type="entry name" value="CLK_kinases"/>
</dbReference>
<evidence type="ECO:0000313" key="9">
    <source>
        <dbReference type="Proteomes" id="UP000827892"/>
    </source>
</evidence>
<dbReference type="PANTHER" id="PTHR45646:SF8">
    <property type="entry name" value="PROTEIN KINASE DOMAIN-CONTAINING PROTEIN"/>
    <property type="match status" value="1"/>
</dbReference>
<reference evidence="8 9" key="1">
    <citation type="submission" date="2022-05" db="EMBL/GenBank/DDBJ databases">
        <title>Chromosome-level reference genomes for two strains of Caenorhabditis briggsae: an improved platform for comparative genomics.</title>
        <authorList>
            <person name="Stevens L."/>
            <person name="Andersen E.C."/>
        </authorList>
    </citation>
    <scope>NUCLEOTIDE SEQUENCE [LARGE SCALE GENOMIC DNA]</scope>
    <source>
        <strain evidence="8">QX1410_ONT</strain>
        <tissue evidence="8">Whole-organism</tissue>
    </source>
</reference>
<dbReference type="EMBL" id="CP090896">
    <property type="protein sequence ID" value="ULT85243.1"/>
    <property type="molecule type" value="Genomic_DNA"/>
</dbReference>
<keyword evidence="2" id="KW-0808">Transferase</keyword>
<gene>
    <name evidence="8" type="ORF">L3Y34_013785</name>
</gene>
<evidence type="ECO:0000256" key="4">
    <source>
        <dbReference type="ARBA" id="ARBA00022777"/>
    </source>
</evidence>
<dbReference type="SMART" id="SM00220">
    <property type="entry name" value="S_TKc"/>
    <property type="match status" value="1"/>
</dbReference>
<dbReference type="AlphaFoldDB" id="A0AAE9CXZ3"/>
<keyword evidence="5" id="KW-0067">ATP-binding</keyword>
<keyword evidence="1" id="KW-0723">Serine/threonine-protein kinase</keyword>